<dbReference type="Proteomes" id="UP000078200">
    <property type="component" value="Unassembled WGS sequence"/>
</dbReference>
<organism evidence="1 2">
    <name type="scientific">Glossina austeni</name>
    <name type="common">Savannah tsetse fly</name>
    <dbReference type="NCBI Taxonomy" id="7395"/>
    <lineage>
        <taxon>Eukaryota</taxon>
        <taxon>Metazoa</taxon>
        <taxon>Ecdysozoa</taxon>
        <taxon>Arthropoda</taxon>
        <taxon>Hexapoda</taxon>
        <taxon>Insecta</taxon>
        <taxon>Pterygota</taxon>
        <taxon>Neoptera</taxon>
        <taxon>Endopterygota</taxon>
        <taxon>Diptera</taxon>
        <taxon>Brachycera</taxon>
        <taxon>Muscomorpha</taxon>
        <taxon>Hippoboscoidea</taxon>
        <taxon>Glossinidae</taxon>
        <taxon>Glossina</taxon>
    </lineage>
</organism>
<proteinExistence type="predicted"/>
<sequence>MENKKINKSKDAASNATPSNNFFAPLHTINKDNLNDISTPEQPLIVLQILTKYLLTNECELFKYTTKGERPYKGVLFGLDKQKPSIIKTHLTSMDPEYLGIKLVEKKGSRKSSQSKTVKCFTTALLTVKLIHFADVSINSKGWNAPNDGNFLNNSSTDLKICALSKKLKASYSNSQIALRTIKTKAEQFEVTTSLILQV</sequence>
<dbReference type="EnsemblMetazoa" id="GAUT000863-RA">
    <property type="protein sequence ID" value="GAUT000863-PA"/>
    <property type="gene ID" value="GAUT000863"/>
</dbReference>
<evidence type="ECO:0000313" key="2">
    <source>
        <dbReference type="Proteomes" id="UP000078200"/>
    </source>
</evidence>
<evidence type="ECO:0000313" key="1">
    <source>
        <dbReference type="EnsemblMetazoa" id="GAUT000863-PA"/>
    </source>
</evidence>
<keyword evidence="2" id="KW-1185">Reference proteome</keyword>
<name>A0A1A9UDG2_GLOAU</name>
<dbReference type="VEuPathDB" id="VectorBase:GAUT000863"/>
<protein>
    <submittedName>
        <fullName evidence="1">Uncharacterized protein</fullName>
    </submittedName>
</protein>
<dbReference type="AlphaFoldDB" id="A0A1A9UDG2"/>
<accession>A0A1A9UDG2</accession>
<reference evidence="1" key="1">
    <citation type="submission" date="2020-05" db="UniProtKB">
        <authorList>
            <consortium name="EnsemblMetazoa"/>
        </authorList>
    </citation>
    <scope>IDENTIFICATION</scope>
    <source>
        <strain evidence="1">TTRI</strain>
    </source>
</reference>